<organism evidence="3 4">
    <name type="scientific">Liquidambar formosana</name>
    <name type="common">Formosan gum</name>
    <dbReference type="NCBI Taxonomy" id="63359"/>
    <lineage>
        <taxon>Eukaryota</taxon>
        <taxon>Viridiplantae</taxon>
        <taxon>Streptophyta</taxon>
        <taxon>Embryophyta</taxon>
        <taxon>Tracheophyta</taxon>
        <taxon>Spermatophyta</taxon>
        <taxon>Magnoliopsida</taxon>
        <taxon>eudicotyledons</taxon>
        <taxon>Gunneridae</taxon>
        <taxon>Pentapetalae</taxon>
        <taxon>Saxifragales</taxon>
        <taxon>Altingiaceae</taxon>
        <taxon>Liquidambar</taxon>
    </lineage>
</organism>
<comment type="caution">
    <text evidence="3">The sequence shown here is derived from an EMBL/GenBank/DDBJ whole genome shotgun (WGS) entry which is preliminary data.</text>
</comment>
<gene>
    <name evidence="3" type="ORF">L1049_007305</name>
</gene>
<reference evidence="3 4" key="1">
    <citation type="journal article" date="2024" name="Plant J.">
        <title>Genome sequences and population genomics reveal climatic adaptation and genomic divergence between two closely related sweetgum species.</title>
        <authorList>
            <person name="Xu W.Q."/>
            <person name="Ren C.Q."/>
            <person name="Zhang X.Y."/>
            <person name="Comes H.P."/>
            <person name="Liu X.H."/>
            <person name="Li Y.G."/>
            <person name="Kettle C.J."/>
            <person name="Jalonen R."/>
            <person name="Gaisberger H."/>
            <person name="Ma Y.Z."/>
            <person name="Qiu Y.X."/>
        </authorList>
    </citation>
    <scope>NUCLEOTIDE SEQUENCE [LARGE SCALE GENOMIC DNA]</scope>
    <source>
        <strain evidence="3">Hangzhou</strain>
    </source>
</reference>
<accession>A0AAP0RIJ2</accession>
<dbReference type="Pfam" id="PF03766">
    <property type="entry name" value="Remorin_N"/>
    <property type="match status" value="1"/>
</dbReference>
<protein>
    <recommendedName>
        <fullName evidence="2">Remorin N-terminal domain-containing protein</fullName>
    </recommendedName>
</protein>
<evidence type="ECO:0000256" key="1">
    <source>
        <dbReference type="SAM" id="MobiDB-lite"/>
    </source>
</evidence>
<dbReference type="InterPro" id="IPR005518">
    <property type="entry name" value="Remorin_N"/>
</dbReference>
<evidence type="ECO:0000259" key="2">
    <source>
        <dbReference type="Pfam" id="PF03766"/>
    </source>
</evidence>
<dbReference type="EMBL" id="JBBPBK010000010">
    <property type="protein sequence ID" value="KAK9277758.1"/>
    <property type="molecule type" value="Genomic_DNA"/>
</dbReference>
<feature type="region of interest" description="Disordered" evidence="1">
    <location>
        <begin position="33"/>
        <end position="59"/>
    </location>
</feature>
<dbReference type="Proteomes" id="UP001415857">
    <property type="component" value="Unassembled WGS sequence"/>
</dbReference>
<evidence type="ECO:0000313" key="3">
    <source>
        <dbReference type="EMBL" id="KAK9277758.1"/>
    </source>
</evidence>
<evidence type="ECO:0000313" key="4">
    <source>
        <dbReference type="Proteomes" id="UP001415857"/>
    </source>
</evidence>
<feature type="domain" description="Remorin N-terminal" evidence="2">
    <location>
        <begin position="23"/>
        <end position="69"/>
    </location>
</feature>
<dbReference type="AlphaFoldDB" id="A0AAP0RIJ2"/>
<name>A0AAP0RIJ2_LIQFO</name>
<dbReference type="PANTHER" id="PTHR31775:SF5">
    <property type="entry name" value="REMORIN 1.4"/>
    <property type="match status" value="1"/>
</dbReference>
<keyword evidence="4" id="KW-1185">Reference proteome</keyword>
<dbReference type="PANTHER" id="PTHR31775">
    <property type="entry name" value="OS02G0117200 PROTEIN"/>
    <property type="match status" value="1"/>
</dbReference>
<sequence>MGEEEPKKVEPKTPSITLQRVLNDVAEEKTVIPFSDDKVSHPPVEKVPDPTAEKHSGGSIDRDVVLARIEREKSLALIRAWEESEKIKAENKTYKSCLPLDHGRTARKRLWRLS</sequence>
<proteinExistence type="predicted"/>